<dbReference type="Proteomes" id="UP001172457">
    <property type="component" value="Chromosome 3"/>
</dbReference>
<evidence type="ECO:0000313" key="1">
    <source>
        <dbReference type="EMBL" id="KAJ9558027.1"/>
    </source>
</evidence>
<comment type="caution">
    <text evidence="1">The sequence shown here is derived from an EMBL/GenBank/DDBJ whole genome shotgun (WGS) entry which is preliminary data.</text>
</comment>
<evidence type="ECO:0000313" key="2">
    <source>
        <dbReference type="Proteomes" id="UP001172457"/>
    </source>
</evidence>
<sequence length="18" mass="2091">MTKGITMTPSKRHDVEFL</sequence>
<dbReference type="EMBL" id="JARYMX010000003">
    <property type="protein sequence ID" value="KAJ9558027.1"/>
    <property type="molecule type" value="Genomic_DNA"/>
</dbReference>
<gene>
    <name evidence="1" type="ORF">OSB04_012641</name>
</gene>
<name>A0AA38TUT3_9ASTR</name>
<keyword evidence="2" id="KW-1185">Reference proteome</keyword>
<protein>
    <submittedName>
        <fullName evidence="1">Uncharacterized protein</fullName>
    </submittedName>
</protein>
<reference evidence="1" key="1">
    <citation type="submission" date="2023-03" db="EMBL/GenBank/DDBJ databases">
        <title>Chromosome-scale reference genome and RAD-based genetic map of yellow starthistle (Centaurea solstitialis) reveal putative structural variation and QTLs associated with invader traits.</title>
        <authorList>
            <person name="Reatini B."/>
            <person name="Cang F.A."/>
            <person name="Jiang Q."/>
            <person name="Mckibben M.T.W."/>
            <person name="Barker M.S."/>
            <person name="Rieseberg L.H."/>
            <person name="Dlugosch K.M."/>
        </authorList>
    </citation>
    <scope>NUCLEOTIDE SEQUENCE</scope>
    <source>
        <strain evidence="1">CAN-66</strain>
        <tissue evidence="1">Leaf</tissue>
    </source>
</reference>
<proteinExistence type="predicted"/>
<accession>A0AA38TUT3</accession>
<organism evidence="1 2">
    <name type="scientific">Centaurea solstitialis</name>
    <name type="common">yellow star-thistle</name>
    <dbReference type="NCBI Taxonomy" id="347529"/>
    <lineage>
        <taxon>Eukaryota</taxon>
        <taxon>Viridiplantae</taxon>
        <taxon>Streptophyta</taxon>
        <taxon>Embryophyta</taxon>
        <taxon>Tracheophyta</taxon>
        <taxon>Spermatophyta</taxon>
        <taxon>Magnoliopsida</taxon>
        <taxon>eudicotyledons</taxon>
        <taxon>Gunneridae</taxon>
        <taxon>Pentapetalae</taxon>
        <taxon>asterids</taxon>
        <taxon>campanulids</taxon>
        <taxon>Asterales</taxon>
        <taxon>Asteraceae</taxon>
        <taxon>Carduoideae</taxon>
        <taxon>Cardueae</taxon>
        <taxon>Centaureinae</taxon>
        <taxon>Centaurea</taxon>
    </lineage>
</organism>
<dbReference type="AlphaFoldDB" id="A0AA38TUT3"/>